<dbReference type="EMBL" id="JAUSRV010000008">
    <property type="protein sequence ID" value="MDP9972287.1"/>
    <property type="molecule type" value="Genomic_DNA"/>
</dbReference>
<evidence type="ECO:0000313" key="1">
    <source>
        <dbReference type="EMBL" id="MDP9972287.1"/>
    </source>
</evidence>
<dbReference type="Proteomes" id="UP001224845">
    <property type="component" value="Unassembled WGS sequence"/>
</dbReference>
<sequence length="290" mass="30989">MQFGGESLILGNTRVLRGRDITPRGRGDWGLATRWSPQWLDGTMGFYVRNFSDRLPQVILNTGTNEYLLAFASDIKLYGFSLAKDIGGASVGFDLNYRRNMPLSSDVATVASSAGYPAPGQVPGARGNTWHAVLNAMGSTGPTPLFDSLGWSTELTWNRWASVTQGASLFKGRDGYTEIDRVDKTAIGFAINLTPTWYQVLPGANLSMPLSYSRGLRGNSAVTGGGNQGAGSWSAGLALDLSGRHSLELKYVGYFGRYVTDATGAASVANGGTALLKDRGAVFFTFKTSL</sequence>
<reference evidence="1" key="1">
    <citation type="submission" date="2023-07" db="EMBL/GenBank/DDBJ databases">
        <title>Sorghum-associated microbial communities from plants grown in Nebraska, USA.</title>
        <authorList>
            <person name="Schachtman D."/>
        </authorList>
    </citation>
    <scope>NUCLEOTIDE SEQUENCE</scope>
    <source>
        <strain evidence="1">DS3315</strain>
    </source>
</reference>
<dbReference type="Pfam" id="PF06980">
    <property type="entry name" value="DUF1302"/>
    <property type="match status" value="1"/>
</dbReference>
<gene>
    <name evidence="1" type="ORF">J2W39_003529</name>
</gene>
<comment type="caution">
    <text evidence="1">The sequence shown here is derived from an EMBL/GenBank/DDBJ whole genome shotgun (WGS) entry which is preliminary data.</text>
</comment>
<dbReference type="AlphaFoldDB" id="A0AAW8EI30"/>
<evidence type="ECO:0008006" key="3">
    <source>
        <dbReference type="Google" id="ProtNLM"/>
    </source>
</evidence>
<dbReference type="InterPro" id="IPR010727">
    <property type="entry name" value="DUF1302"/>
</dbReference>
<protein>
    <recommendedName>
        <fullName evidence="3">Alginate export domain-containing protein</fullName>
    </recommendedName>
</protein>
<accession>A0AAW8EI30</accession>
<name>A0AAW8EI30_VARPD</name>
<organism evidence="1 2">
    <name type="scientific">Variovorax paradoxus</name>
    <dbReference type="NCBI Taxonomy" id="34073"/>
    <lineage>
        <taxon>Bacteria</taxon>
        <taxon>Pseudomonadati</taxon>
        <taxon>Pseudomonadota</taxon>
        <taxon>Betaproteobacteria</taxon>
        <taxon>Burkholderiales</taxon>
        <taxon>Comamonadaceae</taxon>
        <taxon>Variovorax</taxon>
    </lineage>
</organism>
<proteinExistence type="predicted"/>
<evidence type="ECO:0000313" key="2">
    <source>
        <dbReference type="Proteomes" id="UP001224845"/>
    </source>
</evidence>